<evidence type="ECO:0000313" key="2">
    <source>
        <dbReference type="Proteomes" id="UP000287352"/>
    </source>
</evidence>
<organism evidence="1 2">
    <name type="scientific">Tengunoibacter tsumagoiensis</name>
    <dbReference type="NCBI Taxonomy" id="2014871"/>
    <lineage>
        <taxon>Bacteria</taxon>
        <taxon>Bacillati</taxon>
        <taxon>Chloroflexota</taxon>
        <taxon>Ktedonobacteria</taxon>
        <taxon>Ktedonobacterales</taxon>
        <taxon>Dictyobacteraceae</taxon>
        <taxon>Tengunoibacter</taxon>
    </lineage>
</organism>
<dbReference type="Proteomes" id="UP000287352">
    <property type="component" value="Unassembled WGS sequence"/>
</dbReference>
<gene>
    <name evidence="1" type="ORF">KTT_39980</name>
</gene>
<name>A0A402A501_9CHLR</name>
<keyword evidence="2" id="KW-1185">Reference proteome</keyword>
<proteinExistence type="predicted"/>
<comment type="caution">
    <text evidence="1">The sequence shown here is derived from an EMBL/GenBank/DDBJ whole genome shotgun (WGS) entry which is preliminary data.</text>
</comment>
<reference evidence="2" key="1">
    <citation type="submission" date="2018-12" db="EMBL/GenBank/DDBJ databases">
        <title>Tengunoibacter tsumagoiensis gen. nov., sp. nov., Dictyobacter kobayashii sp. nov., D. alpinus sp. nov., and D. joshuensis sp. nov. and description of Dictyobacteraceae fam. nov. within the order Ktedonobacterales isolated from Tengu-no-mugimeshi.</title>
        <authorList>
            <person name="Wang C.M."/>
            <person name="Zheng Y."/>
            <person name="Sakai Y."/>
            <person name="Toyoda A."/>
            <person name="Minakuchi Y."/>
            <person name="Abe K."/>
            <person name="Yokota A."/>
            <person name="Yabe S."/>
        </authorList>
    </citation>
    <scope>NUCLEOTIDE SEQUENCE [LARGE SCALE GENOMIC DNA]</scope>
    <source>
        <strain evidence="2">Uno3</strain>
    </source>
</reference>
<sequence length="50" mass="5315">MVHNCGVEGRFANGSTTNEIREINTSPGGTAELNGKAETVLASAQYQSRF</sequence>
<dbReference type="EMBL" id="BIFR01000001">
    <property type="protein sequence ID" value="GCE14139.1"/>
    <property type="molecule type" value="Genomic_DNA"/>
</dbReference>
<accession>A0A402A501</accession>
<dbReference type="AlphaFoldDB" id="A0A402A501"/>
<protein>
    <submittedName>
        <fullName evidence="1">Uncharacterized protein</fullName>
    </submittedName>
</protein>
<evidence type="ECO:0000313" key="1">
    <source>
        <dbReference type="EMBL" id="GCE14139.1"/>
    </source>
</evidence>